<feature type="transmembrane region" description="Helical" evidence="2">
    <location>
        <begin position="82"/>
        <end position="99"/>
    </location>
</feature>
<evidence type="ECO:0000256" key="2">
    <source>
        <dbReference type="SAM" id="Phobius"/>
    </source>
</evidence>
<reference evidence="3 4" key="1">
    <citation type="submission" date="2018-10" db="EMBL/GenBank/DDBJ databases">
        <title>Complete Genome Sequence and Transcriptomic Profiles of a Marine Bacterium, Pseudoalteromonas agarivorans Hao 2018.</title>
        <authorList>
            <person name="Hao L."/>
        </authorList>
    </citation>
    <scope>NUCLEOTIDE SEQUENCE [LARGE SCALE GENOMIC DNA]</scope>
    <source>
        <strain evidence="3 4">Hao 2018</strain>
    </source>
</reference>
<comment type="subcellular location">
    <subcellularLocation>
        <location evidence="1">Cell inner membrane</location>
        <topology evidence="1">Multi-pass membrane protein</topology>
    </subcellularLocation>
</comment>
<accession>A0AAD0U132</accession>
<keyword evidence="1" id="KW-0997">Cell inner membrane</keyword>
<evidence type="ECO:0000313" key="4">
    <source>
        <dbReference type="Proteomes" id="UP000279995"/>
    </source>
</evidence>
<dbReference type="PANTHER" id="PTHR35813">
    <property type="entry name" value="INNER MEMBRANE PROTEIN YBAN"/>
    <property type="match status" value="1"/>
</dbReference>
<keyword evidence="1" id="KW-1003">Cell membrane</keyword>
<sequence>MNIKAVFICYKNLWLKALGLLLVALGIVGIVLPVMPTTIFFILALTCFTRSSPALEHWLLNHPRYGVTLQQWQAHKVVPVKAKCYAAIGMLIGFIFLLYSNAPVWVIYLVGVIEIAVMIYLILRPSHPPSAK</sequence>
<dbReference type="Pfam" id="PF04304">
    <property type="entry name" value="DUF454"/>
    <property type="match status" value="1"/>
</dbReference>
<organism evidence="3 4">
    <name type="scientific">Pseudoalteromonas agarivorans</name>
    <dbReference type="NCBI Taxonomy" id="176102"/>
    <lineage>
        <taxon>Bacteria</taxon>
        <taxon>Pseudomonadati</taxon>
        <taxon>Pseudomonadota</taxon>
        <taxon>Gammaproteobacteria</taxon>
        <taxon>Alteromonadales</taxon>
        <taxon>Pseudoalteromonadaceae</taxon>
        <taxon>Pseudoalteromonas</taxon>
    </lineage>
</organism>
<evidence type="ECO:0000313" key="3">
    <source>
        <dbReference type="EMBL" id="AYM88084.1"/>
    </source>
</evidence>
<dbReference type="PANTHER" id="PTHR35813:SF1">
    <property type="entry name" value="INNER MEMBRANE PROTEIN YBAN"/>
    <property type="match status" value="1"/>
</dbReference>
<keyword evidence="2" id="KW-0812">Transmembrane</keyword>
<name>A0AAD0U132_9GAMM</name>
<dbReference type="Proteomes" id="UP000279995">
    <property type="component" value="Chromosome I"/>
</dbReference>
<dbReference type="AlphaFoldDB" id="A0AAD0U132"/>
<dbReference type="InterPro" id="IPR007401">
    <property type="entry name" value="DUF454"/>
</dbReference>
<feature type="transmembrane region" description="Helical" evidence="2">
    <location>
        <begin position="105"/>
        <end position="123"/>
    </location>
</feature>
<protein>
    <recommendedName>
        <fullName evidence="1">Inner membrane protein</fullName>
    </recommendedName>
</protein>
<proteinExistence type="predicted"/>
<dbReference type="RefSeq" id="WP_121638163.1">
    <property type="nucleotide sequence ID" value="NZ_CP033065.1"/>
</dbReference>
<dbReference type="GO" id="GO:0005886">
    <property type="term" value="C:plasma membrane"/>
    <property type="evidence" value="ECO:0007669"/>
    <property type="project" value="UniProtKB-SubCell"/>
</dbReference>
<feature type="transmembrane region" description="Helical" evidence="2">
    <location>
        <begin position="20"/>
        <end position="45"/>
    </location>
</feature>
<keyword evidence="1 2" id="KW-0472">Membrane</keyword>
<dbReference type="EMBL" id="CP033065">
    <property type="protein sequence ID" value="AYM88084.1"/>
    <property type="molecule type" value="Genomic_DNA"/>
</dbReference>
<gene>
    <name evidence="3" type="ORF">D9T18_16015</name>
</gene>
<dbReference type="PIRSF" id="PIRSF016789">
    <property type="entry name" value="DUF454"/>
    <property type="match status" value="1"/>
</dbReference>
<evidence type="ECO:0000256" key="1">
    <source>
        <dbReference type="PIRNR" id="PIRNR016789"/>
    </source>
</evidence>
<keyword evidence="2" id="KW-1133">Transmembrane helix</keyword>